<evidence type="ECO:0000256" key="1">
    <source>
        <dbReference type="ARBA" id="ARBA00001974"/>
    </source>
</evidence>
<feature type="domain" description="FAD/NAD(P)-binding" evidence="5">
    <location>
        <begin position="6"/>
        <end position="300"/>
    </location>
</feature>
<proteinExistence type="predicted"/>
<sequence>MTGGTVVVGASLAGLRTAQHLRALGYAEPVTLIGAEPHLPYDRPPLSKQVLLGEWPARRTHLVTEGQLAELRVDVRLGVAATGLDRERRLVTLVDGGLVPYDFLVVATGSRPRELPAPNGGPHVHTLRTLDDARLIAAKLGPGRRLVVIGAGFIGCEVACAAVAGGAAVTLVSRETALLPQFGPDVSTYLARLHRDAGVRLLLGAHVRSVGPAGGDAASVVLADGTVLDADVVVVGIGGVPNVEWLAGSGLAGPDGVPVSPHGQTADPAILALGDVAAWPGPAGRGRRRSEHWSHAVEQARTVARVVVEGPSFDPGTFVPYAWSDQYGRKLQTVGEVPARSGRIVSDGWHTADRRRHCLYLDDRGEVVGGLFVDDPRGAGQLRRALQRAGGTPDAGVPGRRPAPA</sequence>
<dbReference type="EMBL" id="CP058322">
    <property type="protein sequence ID" value="QLD25861.1"/>
    <property type="molecule type" value="Genomic_DNA"/>
</dbReference>
<dbReference type="InterPro" id="IPR016156">
    <property type="entry name" value="FAD/NAD-linked_Rdtase_dimer_sf"/>
</dbReference>
<evidence type="ECO:0000313" key="7">
    <source>
        <dbReference type="EMBL" id="QLD25861.1"/>
    </source>
</evidence>
<dbReference type="Pfam" id="PF07992">
    <property type="entry name" value="Pyr_redox_2"/>
    <property type="match status" value="1"/>
</dbReference>
<keyword evidence="4" id="KW-0560">Oxidoreductase</keyword>
<dbReference type="InterPro" id="IPR050446">
    <property type="entry name" value="FAD-oxidoreductase/Apoptosis"/>
</dbReference>
<accession>A0A7H8XQ73</accession>
<dbReference type="PRINTS" id="PR00368">
    <property type="entry name" value="FADPNR"/>
</dbReference>
<dbReference type="SUPFAM" id="SSF51905">
    <property type="entry name" value="FAD/NAD(P)-binding domain"/>
    <property type="match status" value="2"/>
</dbReference>
<dbReference type="Gene3D" id="3.30.390.30">
    <property type="match status" value="1"/>
</dbReference>
<feature type="domain" description="Reductase C-terminal" evidence="6">
    <location>
        <begin position="321"/>
        <end position="390"/>
    </location>
</feature>
<evidence type="ECO:0000259" key="6">
    <source>
        <dbReference type="Pfam" id="PF14759"/>
    </source>
</evidence>
<dbReference type="Gene3D" id="3.50.50.60">
    <property type="entry name" value="FAD/NAD(P)-binding domain"/>
    <property type="match status" value="2"/>
</dbReference>
<dbReference type="InterPro" id="IPR023753">
    <property type="entry name" value="FAD/NAD-binding_dom"/>
</dbReference>
<name>A0A7H8XQ73_9ACTN</name>
<dbReference type="PANTHER" id="PTHR43557">
    <property type="entry name" value="APOPTOSIS-INDUCING FACTOR 1"/>
    <property type="match status" value="1"/>
</dbReference>
<keyword evidence="2" id="KW-0285">Flavoprotein</keyword>
<dbReference type="Proteomes" id="UP000509335">
    <property type="component" value="Chromosome"/>
</dbReference>
<dbReference type="SUPFAM" id="SSF55424">
    <property type="entry name" value="FAD/NAD-linked reductases, dimerisation (C-terminal) domain"/>
    <property type="match status" value="1"/>
</dbReference>
<dbReference type="AlphaFoldDB" id="A0A7H8XQ73"/>
<comment type="cofactor">
    <cofactor evidence="1">
        <name>FAD</name>
        <dbReference type="ChEBI" id="CHEBI:57692"/>
    </cofactor>
</comment>
<dbReference type="GO" id="GO:0005737">
    <property type="term" value="C:cytoplasm"/>
    <property type="evidence" value="ECO:0007669"/>
    <property type="project" value="TreeGrafter"/>
</dbReference>
<evidence type="ECO:0000256" key="4">
    <source>
        <dbReference type="ARBA" id="ARBA00023002"/>
    </source>
</evidence>
<gene>
    <name evidence="7" type="ORF">HXZ27_17930</name>
</gene>
<organism evidence="7 8">
    <name type="scientific">Micromonospora carbonacea</name>
    <dbReference type="NCBI Taxonomy" id="47853"/>
    <lineage>
        <taxon>Bacteria</taxon>
        <taxon>Bacillati</taxon>
        <taxon>Actinomycetota</taxon>
        <taxon>Actinomycetes</taxon>
        <taxon>Micromonosporales</taxon>
        <taxon>Micromonosporaceae</taxon>
        <taxon>Micromonospora</taxon>
    </lineage>
</organism>
<dbReference type="InterPro" id="IPR036188">
    <property type="entry name" value="FAD/NAD-bd_sf"/>
</dbReference>
<dbReference type="Pfam" id="PF14759">
    <property type="entry name" value="Reductase_C"/>
    <property type="match status" value="1"/>
</dbReference>
<evidence type="ECO:0000259" key="5">
    <source>
        <dbReference type="Pfam" id="PF07992"/>
    </source>
</evidence>
<evidence type="ECO:0000256" key="2">
    <source>
        <dbReference type="ARBA" id="ARBA00022630"/>
    </source>
</evidence>
<dbReference type="InterPro" id="IPR028202">
    <property type="entry name" value="Reductase_C"/>
</dbReference>
<dbReference type="KEGG" id="mcab:HXZ27_17930"/>
<evidence type="ECO:0000313" key="8">
    <source>
        <dbReference type="Proteomes" id="UP000509335"/>
    </source>
</evidence>
<keyword evidence="3" id="KW-0274">FAD</keyword>
<reference evidence="7 8" key="1">
    <citation type="submission" date="2020-07" db="EMBL/GenBank/DDBJ databases">
        <title>A bifunctional nitrone conjugated secondary metabolite targeting the ribosome.</title>
        <authorList>
            <person name="Limbrick E.M."/>
            <person name="Graf M."/>
            <person name="Derewacz D.K."/>
            <person name="Nguyen F."/>
            <person name="Spraggins J.M."/>
            <person name="Wieland M."/>
            <person name="Ynigez-Gutierrez A.E."/>
            <person name="Reisman B.J."/>
            <person name="Zinshteyn B."/>
            <person name="McCulloch K."/>
            <person name="Iverson T.M."/>
            <person name="Green R."/>
            <person name="Wilson D.N."/>
            <person name="Bachmann B.O."/>
        </authorList>
    </citation>
    <scope>NUCLEOTIDE SEQUENCE [LARGE SCALE GENOMIC DNA]</scope>
    <source>
        <strain evidence="8">aurantiaca</strain>
    </source>
</reference>
<dbReference type="PRINTS" id="PR00411">
    <property type="entry name" value="PNDRDTASEI"/>
</dbReference>
<evidence type="ECO:0000256" key="3">
    <source>
        <dbReference type="ARBA" id="ARBA00022827"/>
    </source>
</evidence>
<protein>
    <submittedName>
        <fullName evidence="7">FAD-dependent oxidoreductase</fullName>
    </submittedName>
</protein>
<dbReference type="PANTHER" id="PTHR43557:SF2">
    <property type="entry name" value="RIESKE DOMAIN-CONTAINING PROTEIN-RELATED"/>
    <property type="match status" value="1"/>
</dbReference>
<dbReference type="GO" id="GO:0016651">
    <property type="term" value="F:oxidoreductase activity, acting on NAD(P)H"/>
    <property type="evidence" value="ECO:0007669"/>
    <property type="project" value="TreeGrafter"/>
</dbReference>